<feature type="compositionally biased region" description="Basic and acidic residues" evidence="8">
    <location>
        <begin position="113"/>
        <end position="122"/>
    </location>
</feature>
<evidence type="ECO:0000313" key="10">
    <source>
        <dbReference type="Proteomes" id="UP001152759"/>
    </source>
</evidence>
<dbReference type="GO" id="GO:0042073">
    <property type="term" value="P:intraciliary transport"/>
    <property type="evidence" value="ECO:0007669"/>
    <property type="project" value="InterPro"/>
</dbReference>
<feature type="region of interest" description="Disordered" evidence="8">
    <location>
        <begin position="1"/>
        <end position="122"/>
    </location>
</feature>
<dbReference type="PANTHER" id="PTHR13376">
    <property type="entry name" value="INTRAFLAGELLAR TRANSPORT PROTEIN 46 HOMOLOG"/>
    <property type="match status" value="1"/>
</dbReference>
<organism evidence="9 10">
    <name type="scientific">Bemisia tabaci</name>
    <name type="common">Sweetpotato whitefly</name>
    <name type="synonym">Aleurodes tabaci</name>
    <dbReference type="NCBI Taxonomy" id="7038"/>
    <lineage>
        <taxon>Eukaryota</taxon>
        <taxon>Metazoa</taxon>
        <taxon>Ecdysozoa</taxon>
        <taxon>Arthropoda</taxon>
        <taxon>Hexapoda</taxon>
        <taxon>Insecta</taxon>
        <taxon>Pterygota</taxon>
        <taxon>Neoptera</taxon>
        <taxon>Paraneoptera</taxon>
        <taxon>Hemiptera</taxon>
        <taxon>Sternorrhyncha</taxon>
        <taxon>Aleyrodoidea</taxon>
        <taxon>Aleyrodidae</taxon>
        <taxon>Aleyrodinae</taxon>
        <taxon>Bemisia</taxon>
    </lineage>
</organism>
<feature type="compositionally biased region" description="Acidic residues" evidence="8">
    <location>
        <begin position="94"/>
        <end position="112"/>
    </location>
</feature>
<reference evidence="9" key="1">
    <citation type="submission" date="2021-12" db="EMBL/GenBank/DDBJ databases">
        <authorList>
            <person name="King R."/>
        </authorList>
    </citation>
    <scope>NUCLEOTIDE SEQUENCE</scope>
</reference>
<gene>
    <name evidence="9" type="ORF">BEMITA_LOCUS7709</name>
</gene>
<evidence type="ECO:0000256" key="3">
    <source>
        <dbReference type="ARBA" id="ARBA00017206"/>
    </source>
</evidence>
<dbReference type="Proteomes" id="UP001152759">
    <property type="component" value="Chromosome 4"/>
</dbReference>
<dbReference type="EMBL" id="OU963865">
    <property type="protein sequence ID" value="CAH0388823.1"/>
    <property type="molecule type" value="Genomic_DNA"/>
</dbReference>
<feature type="compositionally biased region" description="Basic and acidic residues" evidence="8">
    <location>
        <begin position="24"/>
        <end position="37"/>
    </location>
</feature>
<keyword evidence="5" id="KW-0969">Cilium</keyword>
<comment type="similarity">
    <text evidence="2">Belongs to the IFT46 family.</text>
</comment>
<evidence type="ECO:0000256" key="5">
    <source>
        <dbReference type="ARBA" id="ARBA00023069"/>
    </source>
</evidence>
<feature type="compositionally biased region" description="Polar residues" evidence="8">
    <location>
        <begin position="40"/>
        <end position="59"/>
    </location>
</feature>
<dbReference type="InterPro" id="IPR022088">
    <property type="entry name" value="Intraflagellar_transp_cmplxB"/>
</dbReference>
<dbReference type="GO" id="GO:0031514">
    <property type="term" value="C:motile cilium"/>
    <property type="evidence" value="ECO:0007669"/>
    <property type="project" value="TreeGrafter"/>
</dbReference>
<keyword evidence="7" id="KW-0966">Cell projection</keyword>
<protein>
    <recommendedName>
        <fullName evidence="3">Intraflagellar transport protein 46 homolog</fullName>
    </recommendedName>
</protein>
<evidence type="ECO:0000256" key="1">
    <source>
        <dbReference type="ARBA" id="ARBA00004120"/>
    </source>
</evidence>
<dbReference type="Pfam" id="PF12317">
    <property type="entry name" value="IFT46_B_C"/>
    <property type="match status" value="1"/>
</dbReference>
<evidence type="ECO:0000313" key="9">
    <source>
        <dbReference type="EMBL" id="CAH0388823.1"/>
    </source>
</evidence>
<evidence type="ECO:0000256" key="2">
    <source>
        <dbReference type="ARBA" id="ARBA00007700"/>
    </source>
</evidence>
<dbReference type="PANTHER" id="PTHR13376:SF0">
    <property type="entry name" value="INTRAFLAGELLAR TRANSPORT PROTEIN 46 HOMOLOG"/>
    <property type="match status" value="1"/>
</dbReference>
<dbReference type="GO" id="GO:0030992">
    <property type="term" value="C:intraciliary transport particle B"/>
    <property type="evidence" value="ECO:0007669"/>
    <property type="project" value="TreeGrafter"/>
</dbReference>
<comment type="subcellular location">
    <subcellularLocation>
        <location evidence="1">Cytoplasm</location>
        <location evidence="1">Cytoskeleton</location>
        <location evidence="1">Cilium basal body</location>
    </subcellularLocation>
</comment>
<evidence type="ECO:0000256" key="4">
    <source>
        <dbReference type="ARBA" id="ARBA00022490"/>
    </source>
</evidence>
<sequence>MYDESIEVTNAEEVRSPSPQSNDSMKEKSGPQDERKKNPPSRSTSLQKQNSKSENTFSTETRKDLGRGSLEMGKRGSASLLKDSQLLSFHGRDDDEDDDDDDDDDEDDDDDVEAPKIEGMYDPREYENLPVPQELKEIFSYITKYTPQTISLDYKLEPFIPDYIPAVGDIDAFLKVPRPDGKEDQLGLIVLDEPCANQSEPAVLQLQLQTMLKQPTVLPTVVKKIDDPAKNAKVIDRWIKDIGDLHKTRPPPTVHYTRPMPDIDSLMQEWPPELEQKLNQVGLPLDELDCDLPTLIDVICGLFDIPQYGSRIESLHVLFTLYSAIKNSQFSQPNNLS</sequence>
<evidence type="ECO:0000256" key="6">
    <source>
        <dbReference type="ARBA" id="ARBA00023212"/>
    </source>
</evidence>
<keyword evidence="10" id="KW-1185">Reference proteome</keyword>
<dbReference type="GO" id="GO:0060271">
    <property type="term" value="P:cilium assembly"/>
    <property type="evidence" value="ECO:0007669"/>
    <property type="project" value="TreeGrafter"/>
</dbReference>
<accession>A0A9P0ACR8</accession>
<name>A0A9P0ACR8_BEMTA</name>
<keyword evidence="4" id="KW-0963">Cytoplasm</keyword>
<evidence type="ECO:0000256" key="7">
    <source>
        <dbReference type="ARBA" id="ARBA00023273"/>
    </source>
</evidence>
<keyword evidence="6" id="KW-0206">Cytoskeleton</keyword>
<dbReference type="AlphaFoldDB" id="A0A9P0ACR8"/>
<proteinExistence type="inferred from homology"/>
<evidence type="ECO:0000256" key="8">
    <source>
        <dbReference type="SAM" id="MobiDB-lite"/>
    </source>
</evidence>
<dbReference type="GO" id="GO:0005815">
    <property type="term" value="C:microtubule organizing center"/>
    <property type="evidence" value="ECO:0007669"/>
    <property type="project" value="TreeGrafter"/>
</dbReference>